<evidence type="ECO:0000256" key="7">
    <source>
        <dbReference type="ARBA" id="ARBA00022723"/>
    </source>
</evidence>
<dbReference type="FunFam" id="3.90.580.10:FF:000001">
    <property type="entry name" value="DNA primase"/>
    <property type="match status" value="1"/>
</dbReference>
<keyword evidence="9" id="KW-0862">Zinc</keyword>
<evidence type="ECO:0000256" key="11">
    <source>
        <dbReference type="ARBA" id="ARBA00023125"/>
    </source>
</evidence>
<dbReference type="Gene3D" id="3.40.1360.10">
    <property type="match status" value="1"/>
</dbReference>
<keyword evidence="10" id="KW-0460">Magnesium</keyword>
<dbReference type="GO" id="GO:0003677">
    <property type="term" value="F:DNA binding"/>
    <property type="evidence" value="ECO:0007669"/>
    <property type="project" value="UniProtKB-KW"/>
</dbReference>
<proteinExistence type="inferred from homology"/>
<sequence length="541" mass="61827">MITKDSIENLKTHLDIVSIISQFIELKKSGANFKACCPFHGEDTPSFVVSPVKQIYHCFGCGIGGDSIHFVMGYEKLSYPESLEKLSSMVNVALEYDSDYKQQDLLILTKINDYYQKLLVSQENASNYLQLRGISSASIAKFEIGYCSTSSDTIKFLKQNFLNLADAKEFGIIDSGQNGLYARFIERIIFPIYALNNKIVGFGGRTITGHNAKYINSPQTKIFNKSQLLYGYNLAKETIYKKNEIIITEGYLDVVMLHQAGFNNAVATLGTALTNSHLPILKRGEPRVIMAYDGDNAGLNAAYKASLLLTNNKSNFEGGVVIFTKDLDPADMVVQNRTEELNKMFLDAQPFSLFVIDFIINKFDTHTPFGKQNALKESNDYLNTLNPIYQDEYAKYIVSKLNVTRNMISTNVRRKNKVQLQQVDISELEIIKTILENEFLLDMTLNTIDINMFETHKEEFNMIINDKDNPILRGLLLNEDIKIYNEKQLKLKLIMMLVKFYEKKLEQIKYGQYEDKIKQIKYIQKYIIKLKMGILVPFKSN</sequence>
<evidence type="ECO:0000256" key="9">
    <source>
        <dbReference type="ARBA" id="ARBA00022833"/>
    </source>
</evidence>
<organism evidence="14">
    <name type="scientific">hydrothermal vent metagenome</name>
    <dbReference type="NCBI Taxonomy" id="652676"/>
    <lineage>
        <taxon>unclassified sequences</taxon>
        <taxon>metagenomes</taxon>
        <taxon>ecological metagenomes</taxon>
    </lineage>
</organism>
<evidence type="ECO:0000256" key="1">
    <source>
        <dbReference type="ARBA" id="ARBA00001947"/>
    </source>
</evidence>
<evidence type="ECO:0000256" key="6">
    <source>
        <dbReference type="ARBA" id="ARBA00022705"/>
    </source>
</evidence>
<dbReference type="InterPro" id="IPR006171">
    <property type="entry name" value="TOPRIM_dom"/>
</dbReference>
<evidence type="ECO:0000256" key="5">
    <source>
        <dbReference type="ARBA" id="ARBA00022695"/>
    </source>
</evidence>
<keyword evidence="11" id="KW-0238">DNA-binding</keyword>
<evidence type="ECO:0000256" key="3">
    <source>
        <dbReference type="ARBA" id="ARBA00022515"/>
    </source>
</evidence>
<dbReference type="GO" id="GO:0005737">
    <property type="term" value="C:cytoplasm"/>
    <property type="evidence" value="ECO:0007669"/>
    <property type="project" value="TreeGrafter"/>
</dbReference>
<evidence type="ECO:0000256" key="12">
    <source>
        <dbReference type="ARBA" id="ARBA00023163"/>
    </source>
</evidence>
<dbReference type="HAMAP" id="MF_00974">
    <property type="entry name" value="DNA_primase_DnaG"/>
    <property type="match status" value="1"/>
</dbReference>
<keyword evidence="5 14" id="KW-0548">Nucleotidyltransferase</keyword>
<dbReference type="InterPro" id="IPR013264">
    <property type="entry name" value="DNAG_N"/>
</dbReference>
<dbReference type="NCBIfam" id="TIGR01391">
    <property type="entry name" value="dnaG"/>
    <property type="match status" value="1"/>
</dbReference>
<dbReference type="InterPro" id="IPR031988">
    <property type="entry name" value="DnaG_HBD"/>
</dbReference>
<evidence type="ECO:0000256" key="2">
    <source>
        <dbReference type="ARBA" id="ARBA00022478"/>
    </source>
</evidence>
<comment type="cofactor">
    <cofactor evidence="1">
        <name>Zn(2+)</name>
        <dbReference type="ChEBI" id="CHEBI:29105"/>
    </cofactor>
</comment>
<dbReference type="GO" id="GO:0003899">
    <property type="term" value="F:DNA-directed RNA polymerase activity"/>
    <property type="evidence" value="ECO:0007669"/>
    <property type="project" value="InterPro"/>
</dbReference>
<dbReference type="InterPro" id="IPR034151">
    <property type="entry name" value="TOPRIM_DnaG_bac"/>
</dbReference>
<dbReference type="Pfam" id="PF13662">
    <property type="entry name" value="Toprim_4"/>
    <property type="match status" value="1"/>
</dbReference>
<evidence type="ECO:0000256" key="10">
    <source>
        <dbReference type="ARBA" id="ARBA00022842"/>
    </source>
</evidence>
<feature type="domain" description="Toprim" evidence="13">
    <location>
        <begin position="243"/>
        <end position="326"/>
    </location>
</feature>
<dbReference type="InterPro" id="IPR036977">
    <property type="entry name" value="DNA_primase_Znf_CHC2"/>
</dbReference>
<dbReference type="GO" id="GO:0008270">
    <property type="term" value="F:zinc ion binding"/>
    <property type="evidence" value="ECO:0007669"/>
    <property type="project" value="UniProtKB-KW"/>
</dbReference>
<dbReference type="CDD" id="cd03364">
    <property type="entry name" value="TOPRIM_DnaG_primases"/>
    <property type="match status" value="1"/>
</dbReference>
<keyword evidence="6" id="KW-0235">DNA replication</keyword>
<dbReference type="EMBL" id="UOYO01000020">
    <property type="protein sequence ID" value="VAY87016.1"/>
    <property type="molecule type" value="Genomic_DNA"/>
</dbReference>
<evidence type="ECO:0000256" key="8">
    <source>
        <dbReference type="ARBA" id="ARBA00022771"/>
    </source>
</evidence>
<dbReference type="SMART" id="SM00493">
    <property type="entry name" value="TOPRIM"/>
    <property type="match status" value="1"/>
</dbReference>
<dbReference type="Gene3D" id="1.10.860.10">
    <property type="entry name" value="DNAb Helicase, Chain A"/>
    <property type="match status" value="1"/>
</dbReference>
<dbReference type="PANTHER" id="PTHR30313">
    <property type="entry name" value="DNA PRIMASE"/>
    <property type="match status" value="1"/>
</dbReference>
<dbReference type="GO" id="GO:0006269">
    <property type="term" value="P:DNA replication, synthesis of primer"/>
    <property type="evidence" value="ECO:0007669"/>
    <property type="project" value="UniProtKB-KW"/>
</dbReference>
<evidence type="ECO:0000313" key="14">
    <source>
        <dbReference type="EMBL" id="VAY87016.1"/>
    </source>
</evidence>
<dbReference type="SUPFAM" id="SSF57783">
    <property type="entry name" value="Zinc beta-ribbon"/>
    <property type="match status" value="1"/>
</dbReference>
<dbReference type="InterPro" id="IPR006295">
    <property type="entry name" value="DNA_primase_DnaG"/>
</dbReference>
<dbReference type="GO" id="GO:1990077">
    <property type="term" value="C:primosome complex"/>
    <property type="evidence" value="ECO:0007669"/>
    <property type="project" value="UniProtKB-KW"/>
</dbReference>
<dbReference type="PANTHER" id="PTHR30313:SF2">
    <property type="entry name" value="DNA PRIMASE"/>
    <property type="match status" value="1"/>
</dbReference>
<keyword evidence="2" id="KW-0240">DNA-directed RNA polymerase</keyword>
<evidence type="ECO:0000259" key="13">
    <source>
        <dbReference type="PROSITE" id="PS50880"/>
    </source>
</evidence>
<dbReference type="Pfam" id="PF10410">
    <property type="entry name" value="DnaB_bind"/>
    <property type="match status" value="1"/>
</dbReference>
<keyword evidence="4 14" id="KW-0808">Transferase</keyword>
<name>A0A3B1E951_9ZZZZ</name>
<dbReference type="SMART" id="SM00400">
    <property type="entry name" value="ZnF_CHCC"/>
    <property type="match status" value="1"/>
</dbReference>
<dbReference type="InterPro" id="IPR002694">
    <property type="entry name" value="Znf_CHC2"/>
</dbReference>
<evidence type="ECO:0000256" key="4">
    <source>
        <dbReference type="ARBA" id="ARBA00022679"/>
    </source>
</evidence>
<keyword evidence="3" id="KW-0639">Primosome</keyword>
<dbReference type="InterPro" id="IPR016136">
    <property type="entry name" value="DNA_helicase_N/primase_C"/>
</dbReference>
<dbReference type="InterPro" id="IPR050219">
    <property type="entry name" value="DnaG_primase"/>
</dbReference>
<dbReference type="PROSITE" id="PS50880">
    <property type="entry name" value="TOPRIM"/>
    <property type="match status" value="1"/>
</dbReference>
<keyword evidence="12" id="KW-0804">Transcription</keyword>
<dbReference type="Pfam" id="PF01807">
    <property type="entry name" value="Zn_ribbon_DnaG"/>
    <property type="match status" value="1"/>
</dbReference>
<dbReference type="Pfam" id="PF16730">
    <property type="entry name" value="DnaGprimase_HBD"/>
    <property type="match status" value="1"/>
</dbReference>
<gene>
    <name evidence="14" type="ORF">MNB_ARC-1_603</name>
</gene>
<dbReference type="AlphaFoldDB" id="A0A3B1E951"/>
<dbReference type="PIRSF" id="PIRSF002811">
    <property type="entry name" value="DnaG"/>
    <property type="match status" value="1"/>
</dbReference>
<dbReference type="GO" id="GO:0000428">
    <property type="term" value="C:DNA-directed RNA polymerase complex"/>
    <property type="evidence" value="ECO:0007669"/>
    <property type="project" value="UniProtKB-KW"/>
</dbReference>
<dbReference type="InterPro" id="IPR037068">
    <property type="entry name" value="DNA_primase_core_N_sf"/>
</dbReference>
<dbReference type="Gene3D" id="3.90.980.10">
    <property type="entry name" value="DNA primase, catalytic core, N-terminal domain"/>
    <property type="match status" value="1"/>
</dbReference>
<reference evidence="14" key="1">
    <citation type="submission" date="2018-10" db="EMBL/GenBank/DDBJ databases">
        <authorList>
            <person name="Aoki K."/>
        </authorList>
    </citation>
    <scope>NUCLEOTIDE SEQUENCE</scope>
</reference>
<accession>A0A3B1E951</accession>
<protein>
    <submittedName>
        <fullName evidence="14">DNA primase</fullName>
        <ecNumber evidence="14">2.7.7.-</ecNumber>
    </submittedName>
</protein>
<dbReference type="InterPro" id="IPR019475">
    <property type="entry name" value="DNA_primase_DnaB-bd"/>
</dbReference>
<dbReference type="EC" id="2.7.7.-" evidence="14"/>
<dbReference type="Gene3D" id="3.90.580.10">
    <property type="entry name" value="Zinc finger, CHC2-type domain"/>
    <property type="match status" value="1"/>
</dbReference>
<dbReference type="Pfam" id="PF08275">
    <property type="entry name" value="DNAG_N"/>
    <property type="match status" value="1"/>
</dbReference>
<dbReference type="SUPFAM" id="SSF56731">
    <property type="entry name" value="DNA primase core"/>
    <property type="match status" value="1"/>
</dbReference>
<keyword evidence="7" id="KW-0479">Metal-binding</keyword>
<keyword evidence="8" id="KW-0863">Zinc-finger</keyword>
<dbReference type="InterPro" id="IPR030846">
    <property type="entry name" value="DnaG_bac"/>
</dbReference>